<gene>
    <name evidence="9" type="primary">mreC</name>
    <name evidence="9" type="ordered locus">Curi_c10080</name>
</gene>
<dbReference type="AlphaFoldDB" id="K0AZ05"/>
<dbReference type="PATRIC" id="fig|1128398.3.peg.1008"/>
<dbReference type="STRING" id="1128398.Curi_c10080"/>
<keyword evidence="6" id="KW-0175">Coiled coil</keyword>
<feature type="domain" description="Rod shape-determining protein MreC beta-barrel core" evidence="8">
    <location>
        <begin position="122"/>
        <end position="277"/>
    </location>
</feature>
<evidence type="ECO:0000313" key="10">
    <source>
        <dbReference type="Proteomes" id="UP000006094"/>
    </source>
</evidence>
<name>K0AZ05_GOTA9</name>
<dbReference type="HOGENOM" id="CLU_042663_1_2_9"/>
<dbReference type="PIRSF" id="PIRSF038471">
    <property type="entry name" value="MreC"/>
    <property type="match status" value="1"/>
</dbReference>
<feature type="transmembrane region" description="Helical" evidence="7">
    <location>
        <begin position="12"/>
        <end position="30"/>
    </location>
</feature>
<dbReference type="RefSeq" id="WP_014967159.1">
    <property type="nucleotide sequence ID" value="NC_018664.1"/>
</dbReference>
<dbReference type="PANTHER" id="PTHR34138">
    <property type="entry name" value="CELL SHAPE-DETERMINING PROTEIN MREC"/>
    <property type="match status" value="1"/>
</dbReference>
<comment type="similarity">
    <text evidence="1 5">Belongs to the MreC family.</text>
</comment>
<keyword evidence="3 5" id="KW-0133">Cell shape</keyword>
<dbReference type="KEGG" id="cad:Curi_c10080"/>
<evidence type="ECO:0000256" key="7">
    <source>
        <dbReference type="SAM" id="Phobius"/>
    </source>
</evidence>
<dbReference type="PANTHER" id="PTHR34138:SF1">
    <property type="entry name" value="CELL SHAPE-DETERMINING PROTEIN MREC"/>
    <property type="match status" value="1"/>
</dbReference>
<keyword evidence="10" id="KW-1185">Reference proteome</keyword>
<dbReference type="InterPro" id="IPR042177">
    <property type="entry name" value="Cell/Rod_1"/>
</dbReference>
<evidence type="ECO:0000256" key="1">
    <source>
        <dbReference type="ARBA" id="ARBA00009369"/>
    </source>
</evidence>
<keyword evidence="7" id="KW-1133">Transmembrane helix</keyword>
<evidence type="ECO:0000313" key="9">
    <source>
        <dbReference type="EMBL" id="AFS78022.1"/>
    </source>
</evidence>
<sequence>MNIFKKYKGRMIVTSVAIILIVIISITASGRKNITKAESALGNVLSPFQKVFYGIGNGISDGFQSAINVFTFKKENEKLKTEVAALKDQVRKYESVIDRKEYLKNEFELINNTQYNLTKAKIIGKDPGNWFEKFVIDKGSKDGIKKGDIIVQGTEIENDVVVEGLVGRVVDVGHNWSKVISIVDGGSSVSFTIGRTQDGGIGKGNLEGKISGELFDVKSNVVKGDKIFTSGLGGAFTPGLYVGEVTKVVKRSDNLLVDIEITPAVDFSKVRDVFVIKQN</sequence>
<dbReference type="InterPro" id="IPR042175">
    <property type="entry name" value="Cell/Rod_MreC_2"/>
</dbReference>
<organism evidence="9 10">
    <name type="scientific">Gottschalkia acidurici (strain ATCC 7906 / DSM 604 / BCRC 14475 / CIP 104303 / KCTC 5404 / NCIMB 10678 / 9a)</name>
    <name type="common">Clostridium acidurici</name>
    <dbReference type="NCBI Taxonomy" id="1128398"/>
    <lineage>
        <taxon>Bacteria</taxon>
        <taxon>Bacillati</taxon>
        <taxon>Bacillota</taxon>
        <taxon>Tissierellia</taxon>
        <taxon>Tissierellales</taxon>
        <taxon>Gottschalkiaceae</taxon>
        <taxon>Gottschalkia</taxon>
    </lineage>
</organism>
<evidence type="ECO:0000256" key="3">
    <source>
        <dbReference type="ARBA" id="ARBA00022960"/>
    </source>
</evidence>
<dbReference type="GO" id="GO:0008360">
    <property type="term" value="P:regulation of cell shape"/>
    <property type="evidence" value="ECO:0007669"/>
    <property type="project" value="UniProtKB-KW"/>
</dbReference>
<evidence type="ECO:0000256" key="4">
    <source>
        <dbReference type="ARBA" id="ARBA00032089"/>
    </source>
</evidence>
<evidence type="ECO:0000256" key="6">
    <source>
        <dbReference type="SAM" id="Coils"/>
    </source>
</evidence>
<dbReference type="InterPro" id="IPR007221">
    <property type="entry name" value="MreC"/>
</dbReference>
<dbReference type="GO" id="GO:0005886">
    <property type="term" value="C:plasma membrane"/>
    <property type="evidence" value="ECO:0007669"/>
    <property type="project" value="TreeGrafter"/>
</dbReference>
<protein>
    <recommendedName>
        <fullName evidence="2 5">Cell shape-determining protein MreC</fullName>
    </recommendedName>
    <alternativeName>
        <fullName evidence="4 5">Cell shape protein MreC</fullName>
    </alternativeName>
</protein>
<proteinExistence type="inferred from homology"/>
<evidence type="ECO:0000259" key="8">
    <source>
        <dbReference type="Pfam" id="PF04085"/>
    </source>
</evidence>
<evidence type="ECO:0000256" key="5">
    <source>
        <dbReference type="PIRNR" id="PIRNR038471"/>
    </source>
</evidence>
<dbReference type="OrthoDB" id="9792313at2"/>
<accession>K0AZ05</accession>
<dbReference type="Gene3D" id="2.40.10.340">
    <property type="entry name" value="Rod shape-determining protein MreC, domain 1"/>
    <property type="match status" value="1"/>
</dbReference>
<dbReference type="EMBL" id="CP003326">
    <property type="protein sequence ID" value="AFS78022.1"/>
    <property type="molecule type" value="Genomic_DNA"/>
</dbReference>
<keyword evidence="7" id="KW-0812">Transmembrane</keyword>
<evidence type="ECO:0000256" key="2">
    <source>
        <dbReference type="ARBA" id="ARBA00013855"/>
    </source>
</evidence>
<reference evidence="9 10" key="1">
    <citation type="journal article" date="2012" name="PLoS ONE">
        <title>The purine-utilizing bacterium Clostridium acidurici 9a: a genome-guided metabolic reconsideration.</title>
        <authorList>
            <person name="Hartwich K."/>
            <person name="Poehlein A."/>
            <person name="Daniel R."/>
        </authorList>
    </citation>
    <scope>NUCLEOTIDE SEQUENCE [LARGE SCALE GENOMIC DNA]</scope>
    <source>
        <strain evidence="10">ATCC 7906 / DSM 604 / BCRC 14475 / CIP 104303 / KCTC 5404 / NCIMB 10678 / 9a</strain>
    </source>
</reference>
<comment type="function">
    <text evidence="5">Involved in formation and maintenance of cell shape.</text>
</comment>
<keyword evidence="7" id="KW-0472">Membrane</keyword>
<dbReference type="Proteomes" id="UP000006094">
    <property type="component" value="Chromosome"/>
</dbReference>
<dbReference type="Gene3D" id="2.40.10.350">
    <property type="entry name" value="Rod shape-determining protein MreC, domain 2"/>
    <property type="match status" value="1"/>
</dbReference>
<dbReference type="Pfam" id="PF04085">
    <property type="entry name" value="MreC"/>
    <property type="match status" value="1"/>
</dbReference>
<dbReference type="InterPro" id="IPR055342">
    <property type="entry name" value="MreC_beta-barrel_core"/>
</dbReference>
<dbReference type="eggNOG" id="COG1792">
    <property type="taxonomic scope" value="Bacteria"/>
</dbReference>
<dbReference type="NCBIfam" id="TIGR00219">
    <property type="entry name" value="mreC"/>
    <property type="match status" value="1"/>
</dbReference>
<feature type="coiled-coil region" evidence="6">
    <location>
        <begin position="69"/>
        <end position="96"/>
    </location>
</feature>